<accession>A0A212K2Y7</accession>
<feature type="domain" description="EamA" evidence="7">
    <location>
        <begin position="152"/>
        <end position="283"/>
    </location>
</feature>
<evidence type="ECO:0000256" key="6">
    <source>
        <dbReference type="SAM" id="Phobius"/>
    </source>
</evidence>
<feature type="domain" description="EamA" evidence="7">
    <location>
        <begin position="11"/>
        <end position="140"/>
    </location>
</feature>
<feature type="transmembrane region" description="Helical" evidence="6">
    <location>
        <begin position="99"/>
        <end position="118"/>
    </location>
</feature>
<feature type="transmembrane region" description="Helical" evidence="6">
    <location>
        <begin position="69"/>
        <end position="87"/>
    </location>
</feature>
<dbReference type="EMBL" id="FLUQ01000002">
    <property type="protein sequence ID" value="SBW06071.1"/>
    <property type="molecule type" value="Genomic_DNA"/>
</dbReference>
<dbReference type="InterPro" id="IPR000620">
    <property type="entry name" value="EamA_dom"/>
</dbReference>
<feature type="transmembrane region" description="Helical" evidence="6">
    <location>
        <begin position="125"/>
        <end position="143"/>
    </location>
</feature>
<gene>
    <name evidence="8" type="ORF">KL86DPRO_20598</name>
</gene>
<dbReference type="InterPro" id="IPR037185">
    <property type="entry name" value="EmrE-like"/>
</dbReference>
<feature type="transmembrane region" description="Helical" evidence="6">
    <location>
        <begin position="267"/>
        <end position="285"/>
    </location>
</feature>
<feature type="transmembrane region" description="Helical" evidence="6">
    <location>
        <begin position="183"/>
        <end position="203"/>
    </location>
</feature>
<organism evidence="8">
    <name type="scientific">uncultured delta proteobacterium</name>
    <dbReference type="NCBI Taxonomy" id="34034"/>
    <lineage>
        <taxon>Bacteria</taxon>
        <taxon>Deltaproteobacteria</taxon>
        <taxon>environmental samples</taxon>
    </lineage>
</organism>
<dbReference type="GO" id="GO:0005886">
    <property type="term" value="C:plasma membrane"/>
    <property type="evidence" value="ECO:0007669"/>
    <property type="project" value="UniProtKB-SubCell"/>
</dbReference>
<dbReference type="Pfam" id="PF00892">
    <property type="entry name" value="EamA"/>
    <property type="match status" value="2"/>
</dbReference>
<dbReference type="SUPFAM" id="SSF103481">
    <property type="entry name" value="Multidrug resistance efflux transporter EmrE"/>
    <property type="match status" value="2"/>
</dbReference>
<protein>
    <recommendedName>
        <fullName evidence="7">EamA domain-containing protein</fullName>
    </recommendedName>
</protein>
<comment type="subcellular location">
    <subcellularLocation>
        <location evidence="1">Cell membrane</location>
        <topology evidence="1">Multi-pass membrane protein</topology>
    </subcellularLocation>
</comment>
<keyword evidence="5 6" id="KW-0472">Membrane</keyword>
<evidence type="ECO:0000313" key="8">
    <source>
        <dbReference type="EMBL" id="SBW06071.1"/>
    </source>
</evidence>
<dbReference type="AlphaFoldDB" id="A0A212K2Y7"/>
<keyword evidence="2" id="KW-1003">Cell membrane</keyword>
<evidence type="ECO:0000256" key="1">
    <source>
        <dbReference type="ARBA" id="ARBA00004651"/>
    </source>
</evidence>
<evidence type="ECO:0000259" key="7">
    <source>
        <dbReference type="Pfam" id="PF00892"/>
    </source>
</evidence>
<evidence type="ECO:0000256" key="4">
    <source>
        <dbReference type="ARBA" id="ARBA00022989"/>
    </source>
</evidence>
<proteinExistence type="predicted"/>
<evidence type="ECO:0000256" key="3">
    <source>
        <dbReference type="ARBA" id="ARBA00022692"/>
    </source>
</evidence>
<sequence>MEQKPFLLLTPGEWALVGVTIIWGTTFLIIRNALSSGGPLFFVGLRFTCAALVMVAVSIPVLRGLTFREVVAGSLIGLGLFTGYALQSSGLQWITASKSAFITAFYVPAVPLLQWLIMRRPPGRNAWLGVAMAFIGVALLAGPDGVSLGFGKGEAYTFLGAVAVAVEIVLIGFFANSVDVRRVTIVQVAVCAVLAFCLMPVAGEALPPFSWAFTLSACGLGVATALIQSVMNWAQKSISPTRATVIYAGEPVWAGIFGRMFGERLPALAFLGGALIVLSVIVSGLRAGKKKR</sequence>
<feature type="transmembrane region" description="Helical" evidence="6">
    <location>
        <begin position="155"/>
        <end position="176"/>
    </location>
</feature>
<dbReference type="PANTHER" id="PTHR42920">
    <property type="entry name" value="OS03G0707200 PROTEIN-RELATED"/>
    <property type="match status" value="1"/>
</dbReference>
<reference evidence="8" key="1">
    <citation type="submission" date="2016-04" db="EMBL/GenBank/DDBJ databases">
        <authorList>
            <person name="Evans L.H."/>
            <person name="Alamgir A."/>
            <person name="Owens N."/>
            <person name="Weber N.D."/>
            <person name="Virtaneva K."/>
            <person name="Barbian K."/>
            <person name="Babar A."/>
            <person name="Rosenke K."/>
        </authorList>
    </citation>
    <scope>NUCLEOTIDE SEQUENCE</scope>
    <source>
        <strain evidence="8">86</strain>
    </source>
</reference>
<feature type="transmembrane region" description="Helical" evidence="6">
    <location>
        <begin position="209"/>
        <end position="231"/>
    </location>
</feature>
<dbReference type="PANTHER" id="PTHR42920:SF5">
    <property type="entry name" value="EAMA DOMAIN-CONTAINING PROTEIN"/>
    <property type="match status" value="1"/>
</dbReference>
<feature type="transmembrane region" description="Helical" evidence="6">
    <location>
        <begin position="12"/>
        <end position="34"/>
    </location>
</feature>
<name>A0A212K2Y7_9DELT</name>
<dbReference type="InterPro" id="IPR051258">
    <property type="entry name" value="Diverse_Substrate_Transporter"/>
</dbReference>
<feature type="transmembrane region" description="Helical" evidence="6">
    <location>
        <begin position="243"/>
        <end position="261"/>
    </location>
</feature>
<keyword evidence="4 6" id="KW-1133">Transmembrane helix</keyword>
<feature type="transmembrane region" description="Helical" evidence="6">
    <location>
        <begin position="40"/>
        <end position="62"/>
    </location>
</feature>
<keyword evidence="3 6" id="KW-0812">Transmembrane</keyword>
<evidence type="ECO:0000256" key="5">
    <source>
        <dbReference type="ARBA" id="ARBA00023136"/>
    </source>
</evidence>
<evidence type="ECO:0000256" key="2">
    <source>
        <dbReference type="ARBA" id="ARBA00022475"/>
    </source>
</evidence>